<evidence type="ECO:0000313" key="1">
    <source>
        <dbReference type="EMBL" id="CAA7051047.1"/>
    </source>
</evidence>
<accession>A0A6D2KVD1</accession>
<keyword evidence="3" id="KW-1185">Reference proteome</keyword>
<dbReference type="EMBL" id="CACVBM020001462">
    <property type="protein sequence ID" value="CAA7051047.1"/>
    <property type="molecule type" value="Genomic_DNA"/>
</dbReference>
<dbReference type="AlphaFoldDB" id="A0A6D2KVD1"/>
<dbReference type="EMBL" id="CACVBM020001619">
    <property type="protein sequence ID" value="CAA7056039.1"/>
    <property type="molecule type" value="Genomic_DNA"/>
</dbReference>
<dbReference type="Proteomes" id="UP000467841">
    <property type="component" value="Unassembled WGS sequence"/>
</dbReference>
<evidence type="ECO:0000313" key="2">
    <source>
        <dbReference type="EMBL" id="CAA7056039.1"/>
    </source>
</evidence>
<name>A0A6D2KVD1_9BRAS</name>
<gene>
    <name evidence="1" type="ORF">MERR_LOCUS38282</name>
    <name evidence="2" type="ORF">MERR_LOCUS43275</name>
</gene>
<organism evidence="2 3">
    <name type="scientific">Microthlaspi erraticum</name>
    <dbReference type="NCBI Taxonomy" id="1685480"/>
    <lineage>
        <taxon>Eukaryota</taxon>
        <taxon>Viridiplantae</taxon>
        <taxon>Streptophyta</taxon>
        <taxon>Embryophyta</taxon>
        <taxon>Tracheophyta</taxon>
        <taxon>Spermatophyta</taxon>
        <taxon>Magnoliopsida</taxon>
        <taxon>eudicotyledons</taxon>
        <taxon>Gunneridae</taxon>
        <taxon>Pentapetalae</taxon>
        <taxon>rosids</taxon>
        <taxon>malvids</taxon>
        <taxon>Brassicales</taxon>
        <taxon>Brassicaceae</taxon>
        <taxon>Coluteocarpeae</taxon>
        <taxon>Microthlaspi</taxon>
    </lineage>
</organism>
<proteinExistence type="predicted"/>
<protein>
    <submittedName>
        <fullName evidence="2">Uncharacterized protein</fullName>
    </submittedName>
</protein>
<sequence length="89" mass="10311">MRANDVTQWQYMLCGRDETWISQGRILDGWIEKQIHLTVGNNARPYLFKVRVILRKKLIGQKRLLANLVQCHLSLQQHMSITGSPLGKP</sequence>
<evidence type="ECO:0000313" key="3">
    <source>
        <dbReference type="Proteomes" id="UP000467841"/>
    </source>
</evidence>
<reference evidence="2 3" key="1">
    <citation type="submission" date="2020-01" db="EMBL/GenBank/DDBJ databases">
        <authorList>
            <person name="Mishra B."/>
        </authorList>
    </citation>
    <scope>NUCLEOTIDE SEQUENCE [LARGE SCALE GENOMIC DNA]</scope>
</reference>